<dbReference type="Proteomes" id="UP000318733">
    <property type="component" value="Unassembled WGS sequence"/>
</dbReference>
<dbReference type="PANTHER" id="PTHR37298:SF1">
    <property type="entry name" value="UPF0111 PROTEIN YKAA"/>
    <property type="match status" value="1"/>
</dbReference>
<comment type="caution">
    <text evidence="2">The sequence shown here is derived from an EMBL/GenBank/DDBJ whole genome shotgun (WGS) entry which is preliminary data.</text>
</comment>
<sequence>MRRLFHNYLSNRKLFYNLFNEAAKNTVDIADLLVIAVNTTNFDDREVIYKKITKLEHIGDDITHKIYLALDQVIFTPINRGNIHALASCIDNVTDTINEASGRMYIYNIEEFVAAFKEIALLIQEASIEIQKVVNLLSSSNSKEATNQACQRIKILERQSDKIYYNAVAELFANEKDAINLIKYREILSSLENAMNRCKNTGDALEAILINRQH</sequence>
<name>A0A556MK30_9SPHI</name>
<dbReference type="Gene3D" id="1.20.58.220">
    <property type="entry name" value="Phosphate transport system protein phou homolog 2, domain 2"/>
    <property type="match status" value="1"/>
</dbReference>
<reference evidence="2 3" key="1">
    <citation type="submission" date="2019-07" db="EMBL/GenBank/DDBJ databases">
        <authorList>
            <person name="Huq M.A."/>
        </authorList>
    </citation>
    <scope>NUCLEOTIDE SEQUENCE [LARGE SCALE GENOMIC DNA]</scope>
    <source>
        <strain evidence="2 3">MAH-19</strain>
    </source>
</reference>
<dbReference type="InterPro" id="IPR018445">
    <property type="entry name" value="Put_Phosphate_transp_reg"/>
</dbReference>
<dbReference type="RefSeq" id="WP_144248270.1">
    <property type="nucleotide sequence ID" value="NZ_VLPK01000002.1"/>
</dbReference>
<dbReference type="OrthoDB" id="792700at2"/>
<evidence type="ECO:0000256" key="1">
    <source>
        <dbReference type="ARBA" id="ARBA00008591"/>
    </source>
</evidence>
<dbReference type="PANTHER" id="PTHR37298">
    <property type="entry name" value="UPF0111 PROTEIN YKAA"/>
    <property type="match status" value="1"/>
</dbReference>
<evidence type="ECO:0000313" key="2">
    <source>
        <dbReference type="EMBL" id="TSJ40232.1"/>
    </source>
</evidence>
<dbReference type="EMBL" id="VLPK01000002">
    <property type="protein sequence ID" value="TSJ40232.1"/>
    <property type="molecule type" value="Genomic_DNA"/>
</dbReference>
<dbReference type="InterPro" id="IPR038078">
    <property type="entry name" value="PhoU-like_sf"/>
</dbReference>
<organism evidence="2 3">
    <name type="scientific">Mucilaginibacter corticis</name>
    <dbReference type="NCBI Taxonomy" id="2597670"/>
    <lineage>
        <taxon>Bacteria</taxon>
        <taxon>Pseudomonadati</taxon>
        <taxon>Bacteroidota</taxon>
        <taxon>Sphingobacteriia</taxon>
        <taxon>Sphingobacteriales</taxon>
        <taxon>Sphingobacteriaceae</taxon>
        <taxon>Mucilaginibacter</taxon>
    </lineage>
</organism>
<evidence type="ECO:0000313" key="3">
    <source>
        <dbReference type="Proteomes" id="UP000318733"/>
    </source>
</evidence>
<dbReference type="Pfam" id="PF01865">
    <property type="entry name" value="PhoU_div"/>
    <property type="match status" value="1"/>
</dbReference>
<dbReference type="InterPro" id="IPR052912">
    <property type="entry name" value="UPF0111_domain"/>
</dbReference>
<comment type="similarity">
    <text evidence="1">Belongs to the UPF0111 family.</text>
</comment>
<dbReference type="AlphaFoldDB" id="A0A556MK30"/>
<keyword evidence="3" id="KW-1185">Reference proteome</keyword>
<protein>
    <submittedName>
        <fullName evidence="2">DUF47 family protein</fullName>
    </submittedName>
</protein>
<accession>A0A556MK30</accession>
<gene>
    <name evidence="2" type="ORF">FO440_10730</name>
</gene>
<proteinExistence type="inferred from homology"/>